<protein>
    <submittedName>
        <fullName evidence="2">Uncharacterized protein</fullName>
    </submittedName>
</protein>
<dbReference type="Proteomes" id="UP000092154">
    <property type="component" value="Unassembled WGS sequence"/>
</dbReference>
<evidence type="ECO:0000313" key="3">
    <source>
        <dbReference type="Proteomes" id="UP000092154"/>
    </source>
</evidence>
<dbReference type="EMBL" id="KV448300">
    <property type="protein sequence ID" value="OAX38341.1"/>
    <property type="molecule type" value="Genomic_DNA"/>
</dbReference>
<name>A0A1B7N0J6_9AGAM</name>
<dbReference type="AlphaFoldDB" id="A0A1B7N0J6"/>
<feature type="non-terminal residue" evidence="2">
    <location>
        <position position="109"/>
    </location>
</feature>
<feature type="compositionally biased region" description="Polar residues" evidence="1">
    <location>
        <begin position="56"/>
        <end position="68"/>
    </location>
</feature>
<gene>
    <name evidence="2" type="ORF">K503DRAFT_770585</name>
</gene>
<reference evidence="2 3" key="1">
    <citation type="submission" date="2016-06" db="EMBL/GenBank/DDBJ databases">
        <title>Comparative genomics of the ectomycorrhizal sister species Rhizopogon vinicolor and Rhizopogon vesiculosus (Basidiomycota: Boletales) reveals a divergence of the mating type B locus.</title>
        <authorList>
            <consortium name="DOE Joint Genome Institute"/>
            <person name="Mujic A.B."/>
            <person name="Kuo A."/>
            <person name="Tritt A."/>
            <person name="Lipzen A."/>
            <person name="Chen C."/>
            <person name="Johnson J."/>
            <person name="Sharma A."/>
            <person name="Barry K."/>
            <person name="Grigoriev I.V."/>
            <person name="Spatafora J.W."/>
        </authorList>
    </citation>
    <scope>NUCLEOTIDE SEQUENCE [LARGE SCALE GENOMIC DNA]</scope>
    <source>
        <strain evidence="2 3">AM-OR11-026</strain>
    </source>
</reference>
<accession>A0A1B7N0J6</accession>
<feature type="region of interest" description="Disordered" evidence="1">
    <location>
        <begin position="1"/>
        <end position="109"/>
    </location>
</feature>
<dbReference type="OrthoDB" id="2710985at2759"/>
<feature type="compositionally biased region" description="Basic and acidic residues" evidence="1">
    <location>
        <begin position="91"/>
        <end position="109"/>
    </location>
</feature>
<evidence type="ECO:0000256" key="1">
    <source>
        <dbReference type="SAM" id="MobiDB-lite"/>
    </source>
</evidence>
<feature type="compositionally biased region" description="Polar residues" evidence="1">
    <location>
        <begin position="34"/>
        <end position="49"/>
    </location>
</feature>
<organism evidence="2 3">
    <name type="scientific">Rhizopogon vinicolor AM-OR11-026</name>
    <dbReference type="NCBI Taxonomy" id="1314800"/>
    <lineage>
        <taxon>Eukaryota</taxon>
        <taxon>Fungi</taxon>
        <taxon>Dikarya</taxon>
        <taxon>Basidiomycota</taxon>
        <taxon>Agaricomycotina</taxon>
        <taxon>Agaricomycetes</taxon>
        <taxon>Agaricomycetidae</taxon>
        <taxon>Boletales</taxon>
        <taxon>Suillineae</taxon>
        <taxon>Rhizopogonaceae</taxon>
        <taxon>Rhizopogon</taxon>
    </lineage>
</organism>
<dbReference type="InParanoid" id="A0A1B7N0J6"/>
<proteinExistence type="predicted"/>
<sequence>MTSFRMSTKLDQTRTQLQVGLSSPSSSPSPSPSQLTLTNSTAIASQSLSAGYGRMNNPSITVRRSTSATVPPTPTIIVTEPMTHSLTLETAEERTRKDLEHDRKDAKCE</sequence>
<feature type="compositionally biased region" description="Polar residues" evidence="1">
    <location>
        <begin position="1"/>
        <end position="21"/>
    </location>
</feature>
<evidence type="ECO:0000313" key="2">
    <source>
        <dbReference type="EMBL" id="OAX38341.1"/>
    </source>
</evidence>
<keyword evidence="3" id="KW-1185">Reference proteome</keyword>